<dbReference type="EMBL" id="CP044067">
    <property type="protein sequence ID" value="QET06347.1"/>
    <property type="molecule type" value="Genomic_DNA"/>
</dbReference>
<dbReference type="InterPro" id="IPR029069">
    <property type="entry name" value="HotDog_dom_sf"/>
</dbReference>
<dbReference type="InterPro" id="IPR002539">
    <property type="entry name" value="MaoC-like_dom"/>
</dbReference>
<dbReference type="AlphaFoldDB" id="A0A5P2HDK7"/>
<dbReference type="GO" id="GO:0006635">
    <property type="term" value="P:fatty acid beta-oxidation"/>
    <property type="evidence" value="ECO:0007669"/>
    <property type="project" value="TreeGrafter"/>
</dbReference>
<accession>A0A5P2HDK7</accession>
<organism evidence="3 4">
    <name type="scientific">Cupriavidus pauculus</name>
    <dbReference type="NCBI Taxonomy" id="82633"/>
    <lineage>
        <taxon>Bacteria</taxon>
        <taxon>Pseudomonadati</taxon>
        <taxon>Pseudomonadota</taxon>
        <taxon>Betaproteobacteria</taxon>
        <taxon>Burkholderiales</taxon>
        <taxon>Burkholderiaceae</taxon>
        <taxon>Cupriavidus</taxon>
    </lineage>
</organism>
<evidence type="ECO:0000259" key="2">
    <source>
        <dbReference type="Pfam" id="PF22622"/>
    </source>
</evidence>
<proteinExistence type="predicted"/>
<dbReference type="GO" id="GO:0003857">
    <property type="term" value="F:(3S)-3-hydroxyacyl-CoA dehydrogenase (NAD+) activity"/>
    <property type="evidence" value="ECO:0007669"/>
    <property type="project" value="TreeGrafter"/>
</dbReference>
<name>A0A5P2HDK7_9BURK</name>
<dbReference type="PANTHER" id="PTHR13078:SF56">
    <property type="entry name" value="PEROXISOMAL MULTIFUNCTIONAL ENZYME TYPE 2"/>
    <property type="match status" value="1"/>
</dbReference>
<evidence type="ECO:0000313" key="3">
    <source>
        <dbReference type="EMBL" id="QET06347.1"/>
    </source>
</evidence>
<dbReference type="OrthoDB" id="5522043at2"/>
<evidence type="ECO:0000259" key="1">
    <source>
        <dbReference type="Pfam" id="PF01575"/>
    </source>
</evidence>
<dbReference type="GO" id="GO:0004300">
    <property type="term" value="F:enoyl-CoA hydratase activity"/>
    <property type="evidence" value="ECO:0007669"/>
    <property type="project" value="TreeGrafter"/>
</dbReference>
<dbReference type="RefSeq" id="WP_150377065.1">
    <property type="nucleotide sequence ID" value="NZ_CP044067.1"/>
</dbReference>
<dbReference type="Gene3D" id="3.10.129.10">
    <property type="entry name" value="Hotdog Thioesterase"/>
    <property type="match status" value="1"/>
</dbReference>
<protein>
    <submittedName>
        <fullName evidence="3">3-alpha,7-alpha, 12-alpha-trihydroxy-5-beta-cholest-24-enoyl-CoA hydratase</fullName>
    </submittedName>
</protein>
<reference evidence="3 4" key="1">
    <citation type="submission" date="2019-09" db="EMBL/GenBank/DDBJ databases">
        <title>FDA dAtabase for Regulatory Grade micrObial Sequences (FDA-ARGOS): Supporting development and validation of Infectious Disease Dx tests.</title>
        <authorList>
            <person name="Sciortino C."/>
            <person name="Tallon L."/>
            <person name="Sadzewicz L."/>
            <person name="Vavikolanu K."/>
            <person name="Mehta A."/>
            <person name="Aluvathingal J."/>
            <person name="Nadendla S."/>
            <person name="Nandy P."/>
            <person name="Geyer C."/>
            <person name="Yan Y."/>
            <person name="Sichtig H."/>
        </authorList>
    </citation>
    <scope>NUCLEOTIDE SEQUENCE [LARGE SCALE GENOMIC DNA]</scope>
    <source>
        <strain evidence="3 4">FDAARGOS_664</strain>
    </source>
</reference>
<evidence type="ECO:0000313" key="4">
    <source>
        <dbReference type="Proteomes" id="UP000322822"/>
    </source>
</evidence>
<gene>
    <name evidence="3" type="ORF">FOB72_31150</name>
</gene>
<sequence length="291" mass="31113">MNPPDLRALVDVEIPDIRQRYGPKDCILYALGLGFGNQPDDASSLRYVYEQDLIALPTQLAVLASSSDWMRDPRTGIRWEHLVALSHDLSLPKPLATSGHVRARTAVEAVYDRGPGRGAIIAWRRVVTDDDSGEEIGIVRGQALARANGGFGGEPPPRRPHPGFPARAPDHVAAWRTQPNQALLYRLCGDTNPLHADPDVARAAGLDAPILHGLCNLGIAASAAAPLAPGGLTALREIGARYAGVFYPGDTLRTEAWREAGVILFRSTSVRTGQCIIDDGAARLADGLATC</sequence>
<feature type="domain" description="Peroxisomal multifunctional enzyme type 2-like N-terminal" evidence="2">
    <location>
        <begin position="21"/>
        <end position="137"/>
    </location>
</feature>
<dbReference type="Pfam" id="PF22622">
    <property type="entry name" value="MFE-2_hydrat-2_N"/>
    <property type="match status" value="1"/>
</dbReference>
<feature type="domain" description="MaoC-like" evidence="1">
    <location>
        <begin position="166"/>
        <end position="273"/>
    </location>
</feature>
<dbReference type="PANTHER" id="PTHR13078">
    <property type="entry name" value="PEROXISOMAL MULTIFUNCTIONAL ENZYME TYPE 2-RELATED"/>
    <property type="match status" value="1"/>
</dbReference>
<dbReference type="SUPFAM" id="SSF54637">
    <property type="entry name" value="Thioesterase/thiol ester dehydrase-isomerase"/>
    <property type="match status" value="2"/>
</dbReference>
<dbReference type="Proteomes" id="UP000322822">
    <property type="component" value="Chromosome 2"/>
</dbReference>
<dbReference type="InterPro" id="IPR054357">
    <property type="entry name" value="MFE-2_N"/>
</dbReference>
<dbReference type="GO" id="GO:0044594">
    <property type="term" value="F:17-beta-hydroxysteroid dehydrogenase (NAD+) activity"/>
    <property type="evidence" value="ECO:0007669"/>
    <property type="project" value="TreeGrafter"/>
</dbReference>
<dbReference type="Pfam" id="PF01575">
    <property type="entry name" value="MaoC_dehydratas"/>
    <property type="match status" value="1"/>
</dbReference>